<accession>A0A841FD13</accession>
<keyword evidence="5" id="KW-1185">Reference proteome</keyword>
<protein>
    <submittedName>
        <fullName evidence="4">LPXTG-motif cell wall-anchored protein</fullName>
    </submittedName>
</protein>
<feature type="signal peptide" evidence="2">
    <location>
        <begin position="1"/>
        <end position="29"/>
    </location>
</feature>
<dbReference type="PANTHER" id="PTHR46928:SF1">
    <property type="entry name" value="MESENCHYME-SPECIFIC CELL SURFACE GLYCOPROTEIN"/>
    <property type="match status" value="1"/>
</dbReference>
<dbReference type="InterPro" id="IPR027372">
    <property type="entry name" value="Phytase-like_dom"/>
</dbReference>
<dbReference type="PANTHER" id="PTHR46928">
    <property type="entry name" value="MESENCHYME-SPECIFIC CELL SURFACE GLYCOPROTEIN"/>
    <property type="match status" value="1"/>
</dbReference>
<dbReference type="Pfam" id="PF13449">
    <property type="entry name" value="Phytase-like"/>
    <property type="match status" value="1"/>
</dbReference>
<keyword evidence="2" id="KW-0732">Signal</keyword>
<keyword evidence="1" id="KW-1133">Transmembrane helix</keyword>
<name>A0A841FD13_9ACTN</name>
<dbReference type="InterPro" id="IPR015943">
    <property type="entry name" value="WD40/YVTN_repeat-like_dom_sf"/>
</dbReference>
<keyword evidence="1" id="KW-0472">Membrane</keyword>
<evidence type="ECO:0000256" key="1">
    <source>
        <dbReference type="SAM" id="Phobius"/>
    </source>
</evidence>
<evidence type="ECO:0000259" key="3">
    <source>
        <dbReference type="Pfam" id="PF13449"/>
    </source>
</evidence>
<feature type="transmembrane region" description="Helical" evidence="1">
    <location>
        <begin position="746"/>
        <end position="765"/>
    </location>
</feature>
<comment type="caution">
    <text evidence="4">The sequence shown here is derived from an EMBL/GenBank/DDBJ whole genome shotgun (WGS) entry which is preliminary data.</text>
</comment>
<dbReference type="AlphaFoldDB" id="A0A841FD13"/>
<sequence>MRIPLVRLLAGATGLAAASIVPLSAPAGAEESSVFQRTATFPVYLNTSAEEETAAEISAVTDDGETLVYTDSPGERLGFVDISDPAAPKAAGILPLDGEPTSVAVAGNRILAVVNTSADFVDTSGRLVVLDADSREVITTVELGGQPDSIAVDGGDDFAAIAIENERDEDVDDGDLPQAPAGFLAVVDLADYSVRDVALTGIADVAADDPEPEYVAINARGQAVVTLQENNHIVFVDVASATVTGDFSAGTATVDGVDTVEDGIIDPTGSVTAPREPDAVAWVGDDLIATANEGDWKGGSRGWTVFGTDGRVVADAGNSFEHLAITHGLYPEHRSENAGAEPEGLTYGVYDGVPYMFVAAERGNFVAVYDMTDPAKPRFTQILPVTNGPEGLIAVPSRGLFIVSSEEDLADDGIRSSVALFKLGRGSASFPTIVSDAPNGAPIPWGTLSGLTADPADADGLFAVTDSAYAQTRLLGIDVSGEPARITSSIPVTRNGSPVGYDGEGIFARPGGGYWLAAEGKPSKDVPNLLVRLDGNAVVQQEIPLPAEVAAGMSDNGLEGVTATGTGADEVVWVAVQRPVDGEDTARLGRYAVATGEWTWLSYKLESAPEGVTVGLSEIVAVDGKTLAVVERDNQRGTNAAVKRVYTVDVSGVTATATGTPPLAAKKSAIDVLPVLTAGHGWTQDKLEGLAIAGNGRVYAVTDNDAVEDATGETVFADLGKATDLFGGKGGGDGDGLATTGANVPMILAVAAAVAVLGGGLFVFARRRKATLFW</sequence>
<dbReference type="EMBL" id="JACHGT010000004">
    <property type="protein sequence ID" value="MBB6034166.1"/>
    <property type="molecule type" value="Genomic_DNA"/>
</dbReference>
<dbReference type="SUPFAM" id="SSF75011">
    <property type="entry name" value="3-carboxy-cis,cis-mucoante lactonizing enzyme"/>
    <property type="match status" value="1"/>
</dbReference>
<dbReference type="RefSeq" id="WP_184787053.1">
    <property type="nucleotide sequence ID" value="NZ_BONT01000045.1"/>
</dbReference>
<dbReference type="NCBIfam" id="TIGR01167">
    <property type="entry name" value="LPXTG_anchor"/>
    <property type="match status" value="1"/>
</dbReference>
<dbReference type="Proteomes" id="UP000548476">
    <property type="component" value="Unassembled WGS sequence"/>
</dbReference>
<organism evidence="4 5">
    <name type="scientific">Phytomonospora endophytica</name>
    <dbReference type="NCBI Taxonomy" id="714109"/>
    <lineage>
        <taxon>Bacteria</taxon>
        <taxon>Bacillati</taxon>
        <taxon>Actinomycetota</taxon>
        <taxon>Actinomycetes</taxon>
        <taxon>Micromonosporales</taxon>
        <taxon>Micromonosporaceae</taxon>
        <taxon>Phytomonospora</taxon>
    </lineage>
</organism>
<keyword evidence="1" id="KW-0812">Transmembrane</keyword>
<gene>
    <name evidence="4" type="ORF">HNR73_002016</name>
</gene>
<dbReference type="InterPro" id="IPR052956">
    <property type="entry name" value="Mesenchyme-surface_protein"/>
</dbReference>
<proteinExistence type="predicted"/>
<dbReference type="Gene3D" id="2.130.10.10">
    <property type="entry name" value="YVTN repeat-like/Quinoprotein amine dehydrogenase"/>
    <property type="match status" value="1"/>
</dbReference>
<feature type="domain" description="Phytase-like" evidence="3">
    <location>
        <begin position="443"/>
        <end position="705"/>
    </location>
</feature>
<reference evidence="4 5" key="1">
    <citation type="submission" date="2020-08" db="EMBL/GenBank/DDBJ databases">
        <title>Genomic Encyclopedia of Type Strains, Phase IV (KMG-IV): sequencing the most valuable type-strain genomes for metagenomic binning, comparative biology and taxonomic classification.</title>
        <authorList>
            <person name="Goeker M."/>
        </authorList>
    </citation>
    <scope>NUCLEOTIDE SEQUENCE [LARGE SCALE GENOMIC DNA]</scope>
    <source>
        <strain evidence="4 5">YIM 65646</strain>
    </source>
</reference>
<evidence type="ECO:0000313" key="5">
    <source>
        <dbReference type="Proteomes" id="UP000548476"/>
    </source>
</evidence>
<feature type="chain" id="PRO_5033041932" evidence="2">
    <location>
        <begin position="30"/>
        <end position="774"/>
    </location>
</feature>
<evidence type="ECO:0000313" key="4">
    <source>
        <dbReference type="EMBL" id="MBB6034166.1"/>
    </source>
</evidence>
<evidence type="ECO:0000256" key="2">
    <source>
        <dbReference type="SAM" id="SignalP"/>
    </source>
</evidence>